<gene>
    <name evidence="1" type="ORF">H9948_05065</name>
</gene>
<sequence length="97" mass="11370">MSWTGYTPREVGRVTMREFSYYAEAERLKTEKANRNIALQAWLNQSAQATNKKGNKSAYKHFQDFYDKNFGGKKKEEKVISIAERNYRLNQLRKGGK</sequence>
<dbReference type="Proteomes" id="UP000886856">
    <property type="component" value="Unassembled WGS sequence"/>
</dbReference>
<evidence type="ECO:0000313" key="1">
    <source>
        <dbReference type="EMBL" id="HJA90145.1"/>
    </source>
</evidence>
<reference evidence="1" key="2">
    <citation type="submission" date="2021-04" db="EMBL/GenBank/DDBJ databases">
        <authorList>
            <person name="Gilroy R."/>
        </authorList>
    </citation>
    <scope>NUCLEOTIDE SEQUENCE</scope>
    <source>
        <strain evidence="1">CHK171-505</strain>
    </source>
</reference>
<comment type="caution">
    <text evidence="1">The sequence shown here is derived from an EMBL/GenBank/DDBJ whole genome shotgun (WGS) entry which is preliminary data.</text>
</comment>
<accession>A0A9D2I0S1</accession>
<name>A0A9D2I0S1_9LACT</name>
<proteinExistence type="predicted"/>
<protein>
    <submittedName>
        <fullName evidence="1">Uncharacterized protein</fullName>
    </submittedName>
</protein>
<dbReference type="AlphaFoldDB" id="A0A9D2I0S1"/>
<evidence type="ECO:0000313" key="2">
    <source>
        <dbReference type="Proteomes" id="UP000886856"/>
    </source>
</evidence>
<reference evidence="1" key="1">
    <citation type="journal article" date="2021" name="PeerJ">
        <title>Extensive microbial diversity within the chicken gut microbiome revealed by metagenomics and culture.</title>
        <authorList>
            <person name="Gilroy R."/>
            <person name="Ravi A."/>
            <person name="Getino M."/>
            <person name="Pursley I."/>
            <person name="Horton D.L."/>
            <person name="Alikhan N.F."/>
            <person name="Baker D."/>
            <person name="Gharbi K."/>
            <person name="Hall N."/>
            <person name="Watson M."/>
            <person name="Adriaenssens E.M."/>
            <person name="Foster-Nyarko E."/>
            <person name="Jarju S."/>
            <person name="Secka A."/>
            <person name="Antonio M."/>
            <person name="Oren A."/>
            <person name="Chaudhuri R.R."/>
            <person name="La Ragione R."/>
            <person name="Hildebrand F."/>
            <person name="Pallen M.J."/>
        </authorList>
    </citation>
    <scope>NUCLEOTIDE SEQUENCE</scope>
    <source>
        <strain evidence="1">CHK171-505</strain>
    </source>
</reference>
<dbReference type="EMBL" id="DWYW01000115">
    <property type="protein sequence ID" value="HJA90145.1"/>
    <property type="molecule type" value="Genomic_DNA"/>
</dbReference>
<organism evidence="1 2">
    <name type="scientific">Candidatus Jeotgalibaca merdavium</name>
    <dbReference type="NCBI Taxonomy" id="2838627"/>
    <lineage>
        <taxon>Bacteria</taxon>
        <taxon>Bacillati</taxon>
        <taxon>Bacillota</taxon>
        <taxon>Bacilli</taxon>
        <taxon>Lactobacillales</taxon>
        <taxon>Carnobacteriaceae</taxon>
        <taxon>Jeotgalibaca</taxon>
    </lineage>
</organism>